<gene>
    <name evidence="2" type="ORF">TNCT_354251</name>
</gene>
<dbReference type="EMBL" id="BMAO01034651">
    <property type="protein sequence ID" value="GFQ98026.1"/>
    <property type="molecule type" value="Genomic_DNA"/>
</dbReference>
<keyword evidence="3" id="KW-1185">Reference proteome</keyword>
<sequence length="616" mass="67843">MKWESCGKKPGNSPPEVARIFSGGMNQARERTPNRSTGGCISQTSISKHSTGPAADSLSRALHQITRTRHRSRHTPTHSGIISKSHGTPERSSHDNRQPVSPTQSSPGGRASVPLGRMRQRPLPVLLEKFRSPKPLVLATTRRRLHHSLFPSTATRSSCDFPTSLTRTLHQLPRRQGSRHRGPHETAPSSGGPRKISKSKTTPLPVLFFITCNFTSPFDCNSIVFPTRLARTVHKLPRRLGFRTPRPHATAPSSGGPRKISKSKNTPLPVLVFISLALPFDCNSIVLRLSYEPHTKSAQTSPDGRAPVPLGRMRQRPLPVLLEKFRSPKTLLLATTRCRRHHLICPSTATRSSRNLHTSLAPTPPRQGSRHRGPHPTTPSSGGPRKISKSKTTPLPVLFFITCNFTSPFDCNSIVFPTRLARTVHKLPRRLGFRTPRPHATAPSSGGPRKISKSKTTRSHHFLLCSSQVSPRRPIHSEPLTTSLHPLGSTSPDGRAPVTRARTRRRPLPVLLEKFRSPKPLLLASSRSSLALRHEPRTHFSRRQGSRHRGPQPTTPSSGGPSPGPLHFTLASNSDFFFFFLFSKQLSSVFRGPLGGNRYPKQQGAPAEPASPPDEG</sequence>
<protein>
    <submittedName>
        <fullName evidence="2">Uncharacterized protein</fullName>
    </submittedName>
</protein>
<comment type="caution">
    <text evidence="2">The sequence shown here is derived from an EMBL/GenBank/DDBJ whole genome shotgun (WGS) entry which is preliminary data.</text>
</comment>
<feature type="compositionally biased region" description="Basic residues" evidence="1">
    <location>
        <begin position="450"/>
        <end position="461"/>
    </location>
</feature>
<name>A0A8X6L7C3_TRICU</name>
<feature type="compositionally biased region" description="Polar residues" evidence="1">
    <location>
        <begin position="34"/>
        <end position="50"/>
    </location>
</feature>
<evidence type="ECO:0000313" key="2">
    <source>
        <dbReference type="EMBL" id="GFQ98026.1"/>
    </source>
</evidence>
<feature type="compositionally biased region" description="Basic and acidic residues" evidence="1">
    <location>
        <begin position="87"/>
        <end position="97"/>
    </location>
</feature>
<evidence type="ECO:0000256" key="1">
    <source>
        <dbReference type="SAM" id="MobiDB-lite"/>
    </source>
</evidence>
<feature type="compositionally biased region" description="Polar residues" evidence="1">
    <location>
        <begin position="479"/>
        <end position="492"/>
    </location>
</feature>
<feature type="region of interest" description="Disordered" evidence="1">
    <location>
        <begin position="242"/>
        <end position="262"/>
    </location>
</feature>
<feature type="region of interest" description="Disordered" evidence="1">
    <location>
        <begin position="1"/>
        <end position="118"/>
    </location>
</feature>
<proteinExistence type="predicted"/>
<feature type="compositionally biased region" description="Basic residues" evidence="1">
    <location>
        <begin position="66"/>
        <end position="76"/>
    </location>
</feature>
<feature type="region of interest" description="Disordered" evidence="1">
    <location>
        <begin position="171"/>
        <end position="199"/>
    </location>
</feature>
<feature type="compositionally biased region" description="Polar residues" evidence="1">
    <location>
        <begin position="98"/>
        <end position="107"/>
    </location>
</feature>
<organism evidence="2 3">
    <name type="scientific">Trichonephila clavata</name>
    <name type="common">Joro spider</name>
    <name type="synonym">Nephila clavata</name>
    <dbReference type="NCBI Taxonomy" id="2740835"/>
    <lineage>
        <taxon>Eukaryota</taxon>
        <taxon>Metazoa</taxon>
        <taxon>Ecdysozoa</taxon>
        <taxon>Arthropoda</taxon>
        <taxon>Chelicerata</taxon>
        <taxon>Arachnida</taxon>
        <taxon>Araneae</taxon>
        <taxon>Araneomorphae</taxon>
        <taxon>Entelegynae</taxon>
        <taxon>Araneoidea</taxon>
        <taxon>Nephilidae</taxon>
        <taxon>Trichonephila</taxon>
    </lineage>
</organism>
<feature type="region of interest" description="Disordered" evidence="1">
    <location>
        <begin position="593"/>
        <end position="616"/>
    </location>
</feature>
<feature type="compositionally biased region" description="Basic residues" evidence="1">
    <location>
        <begin position="539"/>
        <end position="550"/>
    </location>
</feature>
<feature type="region of interest" description="Disordered" evidence="1">
    <location>
        <begin position="433"/>
        <end position="512"/>
    </location>
</feature>
<feature type="compositionally biased region" description="Low complexity" evidence="1">
    <location>
        <begin position="551"/>
        <end position="560"/>
    </location>
</feature>
<feature type="region of interest" description="Disordered" evidence="1">
    <location>
        <begin position="526"/>
        <end position="566"/>
    </location>
</feature>
<evidence type="ECO:0000313" key="3">
    <source>
        <dbReference type="Proteomes" id="UP000887116"/>
    </source>
</evidence>
<feature type="compositionally biased region" description="Basic residues" evidence="1">
    <location>
        <begin position="172"/>
        <end position="182"/>
    </location>
</feature>
<accession>A0A8X6L7C3</accession>
<dbReference type="Proteomes" id="UP000887116">
    <property type="component" value="Unassembled WGS sequence"/>
</dbReference>
<reference evidence="2" key="1">
    <citation type="submission" date="2020-07" db="EMBL/GenBank/DDBJ databases">
        <title>Multicomponent nature underlies the extraordinary mechanical properties of spider dragline silk.</title>
        <authorList>
            <person name="Kono N."/>
            <person name="Nakamura H."/>
            <person name="Mori M."/>
            <person name="Yoshida Y."/>
            <person name="Ohtoshi R."/>
            <person name="Malay A.D."/>
            <person name="Moran D.A.P."/>
            <person name="Tomita M."/>
            <person name="Numata K."/>
            <person name="Arakawa K."/>
        </authorList>
    </citation>
    <scope>NUCLEOTIDE SEQUENCE</scope>
</reference>
<feature type="region of interest" description="Disordered" evidence="1">
    <location>
        <begin position="349"/>
        <end position="389"/>
    </location>
</feature>
<dbReference type="AlphaFoldDB" id="A0A8X6L7C3"/>
<feature type="compositionally biased region" description="Polar residues" evidence="1">
    <location>
        <begin position="349"/>
        <end position="361"/>
    </location>
</feature>